<protein>
    <submittedName>
        <fullName evidence="1">Uncharacterized protein</fullName>
    </submittedName>
</protein>
<sequence length="347" mass="37733">MPHLHPLAPGWLHGEQGVSQGLAVKLALHIPTSCNPLDSLEPNYRLFRRLASEEPGCADALTQALLESGGGEAALMPPQDFEAALHFMAGQLSVLSRLNRRRYEQLHQPYSLARFVELHAEAAGALLQQHPRGFQEHAAPWLRQALGWGDAELAAAALTPSFSQLCRLDMQQAQRWIDWLTCDVGLALPQASQLLGNDVRLLVGPQRQLDGKRARLEELAAEWGVGRQLAAVLCLSQPYLPAGAVDRTARLLAVLQGEVGMNEAQVMRFCLGGGLDDGITSYDGALLQATERLKQLLLVHGSWAAVAAALAQQPEQLTMSWQGLGSLLPEAQRRAWRAVGALEAEDE</sequence>
<accession>A0AAD5GYF8</accession>
<keyword evidence="2" id="KW-1185">Reference proteome</keyword>
<comment type="caution">
    <text evidence="1">The sequence shown here is derived from an EMBL/GenBank/DDBJ whole genome shotgun (WGS) entry which is preliminary data.</text>
</comment>
<dbReference type="EMBL" id="JADXDR010000163">
    <property type="protein sequence ID" value="KAI7837124.1"/>
    <property type="molecule type" value="Genomic_DNA"/>
</dbReference>
<evidence type="ECO:0000313" key="2">
    <source>
        <dbReference type="Proteomes" id="UP001205105"/>
    </source>
</evidence>
<evidence type="ECO:0000313" key="1">
    <source>
        <dbReference type="EMBL" id="KAI7837124.1"/>
    </source>
</evidence>
<organism evidence="1 2">
    <name type="scientific">Chlorella ohadii</name>
    <dbReference type="NCBI Taxonomy" id="2649997"/>
    <lineage>
        <taxon>Eukaryota</taxon>
        <taxon>Viridiplantae</taxon>
        <taxon>Chlorophyta</taxon>
        <taxon>core chlorophytes</taxon>
        <taxon>Trebouxiophyceae</taxon>
        <taxon>Chlorellales</taxon>
        <taxon>Chlorellaceae</taxon>
        <taxon>Chlorella clade</taxon>
        <taxon>Chlorella</taxon>
    </lineage>
</organism>
<name>A0AAD5GYF8_9CHLO</name>
<proteinExistence type="predicted"/>
<reference evidence="1" key="1">
    <citation type="submission" date="2020-11" db="EMBL/GenBank/DDBJ databases">
        <title>Chlorella ohadii genome sequencing and assembly.</title>
        <authorList>
            <person name="Murik O."/>
            <person name="Treves H."/>
            <person name="Kedem I."/>
            <person name="Shotland Y."/>
            <person name="Kaplan A."/>
        </authorList>
    </citation>
    <scope>NUCLEOTIDE SEQUENCE</scope>
    <source>
        <strain evidence="1">1</strain>
    </source>
</reference>
<dbReference type="AlphaFoldDB" id="A0AAD5GYF8"/>
<dbReference type="Proteomes" id="UP001205105">
    <property type="component" value="Unassembled WGS sequence"/>
</dbReference>
<gene>
    <name evidence="1" type="ORF">COHA_009043</name>
</gene>